<feature type="compositionally biased region" description="Basic residues" evidence="3">
    <location>
        <begin position="774"/>
        <end position="792"/>
    </location>
</feature>
<dbReference type="GO" id="GO:0004674">
    <property type="term" value="F:protein serine/threonine kinase activity"/>
    <property type="evidence" value="ECO:0007669"/>
    <property type="project" value="UniProtKB-EC"/>
</dbReference>
<dbReference type="OrthoDB" id="5979581at2759"/>
<evidence type="ECO:0000256" key="1">
    <source>
        <dbReference type="ARBA" id="ARBA00012513"/>
    </source>
</evidence>
<dbReference type="InParanoid" id="A0A078B2Y0"/>
<feature type="region of interest" description="Disordered" evidence="3">
    <location>
        <begin position="755"/>
        <end position="807"/>
    </location>
</feature>
<dbReference type="SMART" id="SM00220">
    <property type="entry name" value="S_TKc"/>
    <property type="match status" value="1"/>
</dbReference>
<evidence type="ECO:0000259" key="4">
    <source>
        <dbReference type="PROSITE" id="PS50011"/>
    </source>
</evidence>
<dbReference type="EC" id="2.7.11.1" evidence="1"/>
<feature type="compositionally biased region" description="Basic and acidic residues" evidence="3">
    <location>
        <begin position="676"/>
        <end position="689"/>
    </location>
</feature>
<name>A0A078B2Y0_STYLE</name>
<keyword evidence="5" id="KW-0418">Kinase</keyword>
<dbReference type="InterPro" id="IPR050235">
    <property type="entry name" value="CK1_Ser-Thr_kinase"/>
</dbReference>
<reference evidence="5 6" key="1">
    <citation type="submission" date="2014-06" db="EMBL/GenBank/DDBJ databases">
        <authorList>
            <person name="Swart Estienne"/>
        </authorList>
    </citation>
    <scope>NUCLEOTIDE SEQUENCE [LARGE SCALE GENOMIC DNA]</scope>
    <source>
        <strain evidence="5 6">130c</strain>
    </source>
</reference>
<dbReference type="PROSITE" id="PS50011">
    <property type="entry name" value="PROTEIN_KINASE_DOM"/>
    <property type="match status" value="1"/>
</dbReference>
<proteinExistence type="predicted"/>
<keyword evidence="5" id="KW-0808">Transferase</keyword>
<feature type="compositionally biased region" description="Low complexity" evidence="3">
    <location>
        <begin position="660"/>
        <end position="669"/>
    </location>
</feature>
<dbReference type="InterPro" id="IPR000719">
    <property type="entry name" value="Prot_kinase_dom"/>
</dbReference>
<dbReference type="AlphaFoldDB" id="A0A078B2Y0"/>
<evidence type="ECO:0000256" key="3">
    <source>
        <dbReference type="SAM" id="MobiDB-lite"/>
    </source>
</evidence>
<sequence length="807" mass="93870">MIHHPQQQMIFAQQPSQIGLMGNQQPIQQQWANYLPNVTPQDPHQDLFMGQQKVNGLSSCAAQINPAQYYNQYGGAPIGMQTNINMNGSSLVSTHSESQQAQSIVKQRYILHSELGQGSFSKLLKKLIKFLGVIYQAFDIYAQRDVALKMEKKDKARKILQNEYSFLKRLQSKQILGQITNLDIPHIVKTYDFENQEDIQLENFIVMDLKGISLASYKKNNNIKNEYQAIDILQQVLTAIQFIHHEGIIHRDIKPSNFVMGFKPEEKNKVFLVDFGLAKEHLDPQSGKPYDQRRNTDFRGTIPYASINAHLKKELSRRDDLWCFFYMMLEFLDEQLVWKTCSNKDKVKEMKIEAFKRPDLHLYPKIGQKHPQIKEIHQHLVSLKYADEPNYDLIREKLIQIQKKAYKSLHAKQRQNLPAPQQTLGLQPNAIPQIIPPSSQFNNNIQQTQQNLILNIQNGQNQQQIRMYDPNFNPQNNYVIPFGHPINQQMNQPHPMPPHDQYQQYFMMDPFFTQNAMMPRQLYHIPDNQQFINMDPFLYQASNQQIPYMQPHQAPYKQAIYEPVTQQQGYCVSNEQQELGNRRILKQISKLAELEKIQKNKAFLEQQQQLQMLPNNQQQIFIDDQDDDLTQKNLLNISNDHQIITTNTTLNKQIEKISSQGKISSGKKSFQQNQQHIEKTDDTEKEENHGLQPIQENAQELILNSGGDSLDDRDNQNQHTSMICNQSKSGEAGNNLYQIKDLILIPDYERYKNADHSQMTSQKQLLLKGDNFPSRKRGRPKGSKNKPKSGRRQRLEKDLQQSKGEAY</sequence>
<dbReference type="InterPro" id="IPR008271">
    <property type="entry name" value="Ser/Thr_kinase_AS"/>
</dbReference>
<keyword evidence="6" id="KW-1185">Reference proteome</keyword>
<protein>
    <recommendedName>
        <fullName evidence="2">Casein kinase I</fullName>
        <ecNumber evidence="1">2.7.11.1</ecNumber>
    </recommendedName>
</protein>
<dbReference type="InterPro" id="IPR011009">
    <property type="entry name" value="Kinase-like_dom_sf"/>
</dbReference>
<dbReference type="PROSITE" id="PS00108">
    <property type="entry name" value="PROTEIN_KINASE_ST"/>
    <property type="match status" value="1"/>
</dbReference>
<organism evidence="5 6">
    <name type="scientific">Stylonychia lemnae</name>
    <name type="common">Ciliate</name>
    <dbReference type="NCBI Taxonomy" id="5949"/>
    <lineage>
        <taxon>Eukaryota</taxon>
        <taxon>Sar</taxon>
        <taxon>Alveolata</taxon>
        <taxon>Ciliophora</taxon>
        <taxon>Intramacronucleata</taxon>
        <taxon>Spirotrichea</taxon>
        <taxon>Stichotrichia</taxon>
        <taxon>Sporadotrichida</taxon>
        <taxon>Oxytrichidae</taxon>
        <taxon>Stylonychinae</taxon>
        <taxon>Stylonychia</taxon>
    </lineage>
</organism>
<evidence type="ECO:0000256" key="2">
    <source>
        <dbReference type="ARBA" id="ARBA00023860"/>
    </source>
</evidence>
<feature type="region of interest" description="Disordered" evidence="3">
    <location>
        <begin position="660"/>
        <end position="690"/>
    </location>
</feature>
<evidence type="ECO:0000313" key="6">
    <source>
        <dbReference type="Proteomes" id="UP000039865"/>
    </source>
</evidence>
<dbReference type="Pfam" id="PF00069">
    <property type="entry name" value="Pkinase"/>
    <property type="match status" value="1"/>
</dbReference>
<accession>A0A078B2Y0</accession>
<feature type="domain" description="Protein kinase" evidence="4">
    <location>
        <begin position="109"/>
        <end position="391"/>
    </location>
</feature>
<dbReference type="SUPFAM" id="SSF56112">
    <property type="entry name" value="Protein kinase-like (PK-like)"/>
    <property type="match status" value="1"/>
</dbReference>
<dbReference type="GO" id="GO:0005524">
    <property type="term" value="F:ATP binding"/>
    <property type="evidence" value="ECO:0007669"/>
    <property type="project" value="InterPro"/>
</dbReference>
<dbReference type="Proteomes" id="UP000039865">
    <property type="component" value="Unassembled WGS sequence"/>
</dbReference>
<dbReference type="EMBL" id="CCKQ01016929">
    <property type="protein sequence ID" value="CDW88824.1"/>
    <property type="molecule type" value="Genomic_DNA"/>
</dbReference>
<gene>
    <name evidence="5" type="primary">Contig5271.g5648</name>
    <name evidence="5" type="ORF">STYLEM_17949</name>
</gene>
<dbReference type="PANTHER" id="PTHR11909">
    <property type="entry name" value="CASEIN KINASE-RELATED"/>
    <property type="match status" value="1"/>
</dbReference>
<feature type="compositionally biased region" description="Basic and acidic residues" evidence="3">
    <location>
        <begin position="793"/>
        <end position="807"/>
    </location>
</feature>
<dbReference type="Gene3D" id="1.10.510.10">
    <property type="entry name" value="Transferase(Phosphotransferase) domain 1"/>
    <property type="match status" value="1"/>
</dbReference>
<evidence type="ECO:0000313" key="5">
    <source>
        <dbReference type="EMBL" id="CDW88824.1"/>
    </source>
</evidence>